<reference evidence="8 9" key="1">
    <citation type="journal article" date="2004" name="Nature">
        <title>Genome evolution in yeasts.</title>
        <authorList>
            <consortium name="Genolevures"/>
            <person name="Dujon B."/>
            <person name="Sherman D."/>
            <person name="Fischer G."/>
            <person name="Durrens P."/>
            <person name="Casaregola S."/>
            <person name="Lafontaine I."/>
            <person name="de Montigny J."/>
            <person name="Marck C."/>
            <person name="Neuveglise C."/>
            <person name="Talla E."/>
            <person name="Goffard N."/>
            <person name="Frangeul L."/>
            <person name="Aigle M."/>
            <person name="Anthouard V."/>
            <person name="Babour A."/>
            <person name="Barbe V."/>
            <person name="Barnay S."/>
            <person name="Blanchin S."/>
            <person name="Beckerich J.M."/>
            <person name="Beyne E."/>
            <person name="Bleykasten C."/>
            <person name="Boisrame A."/>
            <person name="Boyer J."/>
            <person name="Cattolico L."/>
            <person name="Confanioleri F."/>
            <person name="de Daruvar A."/>
            <person name="Despons L."/>
            <person name="Fabre E."/>
            <person name="Fairhead C."/>
            <person name="Ferry-Dumazet H."/>
            <person name="Groppi A."/>
            <person name="Hantraye F."/>
            <person name="Hennequin C."/>
            <person name="Jauniaux N."/>
            <person name="Joyet P."/>
            <person name="Kachouri R."/>
            <person name="Kerrest A."/>
            <person name="Koszul R."/>
            <person name="Lemaire M."/>
            <person name="Lesur I."/>
            <person name="Ma L."/>
            <person name="Muller H."/>
            <person name="Nicaud J.M."/>
            <person name="Nikolski M."/>
            <person name="Oztas S."/>
            <person name="Ozier-Kalogeropoulos O."/>
            <person name="Pellenz S."/>
            <person name="Potier S."/>
            <person name="Richard G.F."/>
            <person name="Straub M.L."/>
            <person name="Suleau A."/>
            <person name="Swennene D."/>
            <person name="Tekaia F."/>
            <person name="Wesolowski-Louvel M."/>
            <person name="Westhof E."/>
            <person name="Wirth B."/>
            <person name="Zeniou-Meyer M."/>
            <person name="Zivanovic I."/>
            <person name="Bolotin-Fukuhara M."/>
            <person name="Thierry A."/>
            <person name="Bouchier C."/>
            <person name="Caudron B."/>
            <person name="Scarpelli C."/>
            <person name="Gaillardin C."/>
            <person name="Weissenbach J."/>
            <person name="Wincker P."/>
            <person name="Souciet J.L."/>
        </authorList>
    </citation>
    <scope>NUCLEOTIDE SEQUENCE [LARGE SCALE GENOMIC DNA]</scope>
    <source>
        <strain evidence="9">ATCC 36239 / CBS 767 / BCRC 21394 / JCM 1990 / NBRC 0083 / IGC 2968</strain>
    </source>
</reference>
<dbReference type="GO" id="GO:0016020">
    <property type="term" value="C:membrane"/>
    <property type="evidence" value="ECO:0007669"/>
    <property type="project" value="UniProtKB-SubCell"/>
</dbReference>
<keyword evidence="9" id="KW-1185">Reference proteome</keyword>
<dbReference type="InterPro" id="IPR036259">
    <property type="entry name" value="MFS_trans_sf"/>
</dbReference>
<dbReference type="OMA" id="YAWAGSI"/>
<feature type="transmembrane region" description="Helical" evidence="6">
    <location>
        <begin position="293"/>
        <end position="317"/>
    </location>
</feature>
<evidence type="ECO:0000256" key="2">
    <source>
        <dbReference type="ARBA" id="ARBA00022448"/>
    </source>
</evidence>
<dbReference type="GeneID" id="2899712"/>
<dbReference type="OrthoDB" id="4454541at2759"/>
<feature type="transmembrane region" description="Helical" evidence="6">
    <location>
        <begin position="387"/>
        <end position="406"/>
    </location>
</feature>
<feature type="transmembrane region" description="Helical" evidence="6">
    <location>
        <begin position="450"/>
        <end position="473"/>
    </location>
</feature>
<dbReference type="Pfam" id="PF07690">
    <property type="entry name" value="MFS_1"/>
    <property type="match status" value="1"/>
</dbReference>
<feature type="transmembrane region" description="Helical" evidence="6">
    <location>
        <begin position="67"/>
        <end position="92"/>
    </location>
</feature>
<keyword evidence="5 6" id="KW-0472">Membrane</keyword>
<keyword evidence="3 6" id="KW-0812">Transmembrane</keyword>
<feature type="transmembrane region" description="Helical" evidence="6">
    <location>
        <begin position="224"/>
        <end position="244"/>
    </location>
</feature>
<accession>Q6BZB4</accession>
<dbReference type="PANTHER" id="PTHR43791">
    <property type="entry name" value="PERMEASE-RELATED"/>
    <property type="match status" value="1"/>
</dbReference>
<dbReference type="InterPro" id="IPR020846">
    <property type="entry name" value="MFS_dom"/>
</dbReference>
<dbReference type="eggNOG" id="KOG2533">
    <property type="taxonomic scope" value="Eukaryota"/>
</dbReference>
<feature type="transmembrane region" description="Helical" evidence="6">
    <location>
        <begin position="161"/>
        <end position="181"/>
    </location>
</feature>
<dbReference type="AlphaFoldDB" id="Q6BZB4"/>
<feature type="domain" description="Major facilitator superfamily (MFS) profile" evidence="7">
    <location>
        <begin position="67"/>
        <end position="476"/>
    </location>
</feature>
<evidence type="ECO:0000256" key="1">
    <source>
        <dbReference type="ARBA" id="ARBA00004141"/>
    </source>
</evidence>
<name>Q6BZB4_DEBHA</name>
<organism evidence="8 9">
    <name type="scientific">Debaryomyces hansenii (strain ATCC 36239 / CBS 767 / BCRC 21394 / JCM 1990 / NBRC 0083 / IGC 2968)</name>
    <name type="common">Yeast</name>
    <name type="synonym">Torulaspora hansenii</name>
    <dbReference type="NCBI Taxonomy" id="284592"/>
    <lineage>
        <taxon>Eukaryota</taxon>
        <taxon>Fungi</taxon>
        <taxon>Dikarya</taxon>
        <taxon>Ascomycota</taxon>
        <taxon>Saccharomycotina</taxon>
        <taxon>Pichiomycetes</taxon>
        <taxon>Debaryomycetaceae</taxon>
        <taxon>Debaryomyces</taxon>
    </lineage>
</organism>
<gene>
    <name evidence="8" type="ordered locus">DEHA2A02662g</name>
</gene>
<dbReference type="SUPFAM" id="SSF103473">
    <property type="entry name" value="MFS general substrate transporter"/>
    <property type="match status" value="1"/>
</dbReference>
<feature type="transmembrane region" description="Helical" evidence="6">
    <location>
        <begin position="329"/>
        <end position="350"/>
    </location>
</feature>
<evidence type="ECO:0000256" key="5">
    <source>
        <dbReference type="ARBA" id="ARBA00023136"/>
    </source>
</evidence>
<dbReference type="InParanoid" id="Q6BZB4"/>
<feature type="transmembrane region" description="Helical" evidence="6">
    <location>
        <begin position="357"/>
        <end position="375"/>
    </location>
</feature>
<proteinExistence type="predicted"/>
<dbReference type="HOGENOM" id="CLU_001265_0_5_1"/>
<feature type="transmembrane region" description="Helical" evidence="6">
    <location>
        <begin position="418"/>
        <end position="438"/>
    </location>
</feature>
<dbReference type="PROSITE" id="PS50850">
    <property type="entry name" value="MFS"/>
    <property type="match status" value="1"/>
</dbReference>
<feature type="transmembrane region" description="Helical" evidence="6">
    <location>
        <begin position="193"/>
        <end position="212"/>
    </location>
</feature>
<dbReference type="VEuPathDB" id="FungiDB:DEHA2A02662g"/>
<protein>
    <submittedName>
        <fullName evidence="8">DEHA2A02662p</fullName>
    </submittedName>
</protein>
<feature type="transmembrane region" description="Helical" evidence="6">
    <location>
        <begin position="104"/>
        <end position="126"/>
    </location>
</feature>
<dbReference type="PANTHER" id="PTHR43791:SF41">
    <property type="entry name" value="MAJOR FACILITATOR SUPERFAMILY (MFS) PROFILE DOMAIN-CONTAINING PROTEIN"/>
    <property type="match status" value="1"/>
</dbReference>
<evidence type="ECO:0000256" key="6">
    <source>
        <dbReference type="SAM" id="Phobius"/>
    </source>
</evidence>
<dbReference type="KEGG" id="dha:DEHA2A02662g"/>
<evidence type="ECO:0000313" key="9">
    <source>
        <dbReference type="Proteomes" id="UP000000599"/>
    </source>
</evidence>
<dbReference type="Proteomes" id="UP000000599">
    <property type="component" value="Chromosome A"/>
</dbReference>
<dbReference type="EMBL" id="CR382133">
    <property type="protein sequence ID" value="CAG84407.2"/>
    <property type="molecule type" value="Genomic_DNA"/>
</dbReference>
<comment type="subcellular location">
    <subcellularLocation>
        <location evidence="1">Membrane</location>
        <topology evidence="1">Multi-pass membrane protein</topology>
    </subcellularLocation>
</comment>
<dbReference type="RefSeq" id="XP_456455.2">
    <property type="nucleotide sequence ID" value="XM_456455.1"/>
</dbReference>
<sequence length="517" mass="58173">MKDKGSSIVEEVSLDKQEVSENHENEHKDFDKLIDKAGIFLAEREGIYGEIQEGEEKRIVRKLDWRLLPMLFFTATLGAVDKQCISTAAIYGFTEDNNLSGSEYSWLGSIIFIGSLVGMWPMTFILQKFRLGMVLVVASLLWSALTLLFCAGHNFAGFAALRFLLGFIECAIVPGCTLMVTRFYIKKEQAPRLAYVFAFASSVINGFLSWLVGNFNDNIPKWKYLYLMVGSISFTWSCFIFFYLPDTPMNTKFLTDREKYFLIKKVVKNQTGIESNDWKWEQMVEALLEPKSYIIMLFNIGINITNGGLSAFSSIIINNLGFSAMESSLMSMPTGVIATLATIGFTYATTKFPNKRCLICVISLFIPLIGAILLYTIDQSKIGPQLFGLYLAYFYFAPYVIMMSLAQANTAGNTKKSVVYSMNYLGYAAGALIGPQTFRAEEAPKYTGGFTGMMVSFCVCILLSILYWFICVLNNRNKKAMVECDQNIEIQIAVASEETDLMYDLTDKQQATFLYTT</sequence>
<dbReference type="GO" id="GO:0022857">
    <property type="term" value="F:transmembrane transporter activity"/>
    <property type="evidence" value="ECO:0007669"/>
    <property type="project" value="InterPro"/>
</dbReference>
<keyword evidence="4 6" id="KW-1133">Transmembrane helix</keyword>
<evidence type="ECO:0000256" key="3">
    <source>
        <dbReference type="ARBA" id="ARBA00022692"/>
    </source>
</evidence>
<evidence type="ECO:0000259" key="7">
    <source>
        <dbReference type="PROSITE" id="PS50850"/>
    </source>
</evidence>
<evidence type="ECO:0000313" key="8">
    <source>
        <dbReference type="EMBL" id="CAG84407.2"/>
    </source>
</evidence>
<feature type="transmembrane region" description="Helical" evidence="6">
    <location>
        <begin position="133"/>
        <end position="155"/>
    </location>
</feature>
<evidence type="ECO:0000256" key="4">
    <source>
        <dbReference type="ARBA" id="ARBA00022989"/>
    </source>
</evidence>
<dbReference type="Gene3D" id="1.20.1250.20">
    <property type="entry name" value="MFS general substrate transporter like domains"/>
    <property type="match status" value="2"/>
</dbReference>
<keyword evidence="2" id="KW-0813">Transport</keyword>
<dbReference type="InterPro" id="IPR011701">
    <property type="entry name" value="MFS"/>
</dbReference>